<feature type="compositionally biased region" description="Basic and acidic residues" evidence="1">
    <location>
        <begin position="277"/>
        <end position="290"/>
    </location>
</feature>
<feature type="compositionally biased region" description="Polar residues" evidence="1">
    <location>
        <begin position="325"/>
        <end position="338"/>
    </location>
</feature>
<name>A0A6A6JDE9_WESOR</name>
<feature type="compositionally biased region" description="Pro residues" evidence="1">
    <location>
        <begin position="1"/>
        <end position="10"/>
    </location>
</feature>
<feature type="region of interest" description="Disordered" evidence="1">
    <location>
        <begin position="109"/>
        <end position="346"/>
    </location>
</feature>
<feature type="compositionally biased region" description="Polar residues" evidence="1">
    <location>
        <begin position="300"/>
        <end position="315"/>
    </location>
</feature>
<feature type="compositionally biased region" description="Low complexity" evidence="1">
    <location>
        <begin position="474"/>
        <end position="489"/>
    </location>
</feature>
<feature type="compositionally biased region" description="Basic and acidic residues" evidence="1">
    <location>
        <begin position="154"/>
        <end position="163"/>
    </location>
</feature>
<feature type="region of interest" description="Disordered" evidence="1">
    <location>
        <begin position="381"/>
        <end position="546"/>
    </location>
</feature>
<protein>
    <submittedName>
        <fullName evidence="2">Uncharacterized protein</fullName>
    </submittedName>
</protein>
<dbReference type="Proteomes" id="UP000800097">
    <property type="component" value="Unassembled WGS sequence"/>
</dbReference>
<sequence length="795" mass="87482">MSTSEPPPGRRPSIGASAPQARAVLSAEDERELALLEASFSRIRRSVRPTPYILSTPSLYPYRHRSRQEERAWMMGQRMWEPTEEHLQYRTFLFHDPLHIDCFVSHPGEDYGTEPRRPSSQASNATHSTPKQKLSLSEWKAKQANGAISSGSKNEPRKVEPSKADGASSQKEPGSNPPLLATARPETSLPQKRPATETLTPEVPEKRIKEDPPSIPPPPKTALPSDSPKASPEKTVPSDGTPHGLPPLLSPVDQTFNNPYGLPPILSPTLPSNVQAELDKMAEKSQHGDSDVSASSSDVKNQVLSTNEQGPQRQKSPGARDSRVRSASINGKPSTSVLSDHEKSSERSLIVKLRYGKYGKRLSATIAQLLKLPASRKAQSVAQKNGLLPGGSHETSASSQPISTEEPTSKRSVLPKKAVRPADSATPEVASSGVATKVAEKRPRGEDEASIGHSSKKTKPSQDSSRTPTRQTLSSPPKSNKSSAQKSQNTYSTPLKEHKAVNMLRTASVESTDSTPGRSGITPSNTRPMDPKVPLSASLSGRKQADSHLLSQISQNFNNMGRSLKHKAQNVLTEKGKQLTKGDSKVTSVINLECIISYMVAYAAQDQWNSLRGRPGDVKTTWKTLLPLTISYASRTQDFPHLDGLRHYLCAVQCSVVCNHMAPRGSQYKTNDAPEDMAHVDLANKYTRVTEYFKLLSEKYMQLSREMLDARIKLPIEVIENDYPKTWQGRETNARLAKSPEKFESGNLSGPYFLPIQPDTTPLQAVRFGLAFLKEYCEREKLDYTFQFNLESVLD</sequence>
<feature type="compositionally biased region" description="Polar residues" evidence="1">
    <location>
        <begin position="461"/>
        <end position="473"/>
    </location>
</feature>
<feature type="compositionally biased region" description="Polar residues" evidence="1">
    <location>
        <begin position="508"/>
        <end position="527"/>
    </location>
</feature>
<feature type="compositionally biased region" description="Basic and acidic residues" evidence="1">
    <location>
        <begin position="203"/>
        <end position="212"/>
    </location>
</feature>
<organism evidence="2 3">
    <name type="scientific">Westerdykella ornata</name>
    <dbReference type="NCBI Taxonomy" id="318751"/>
    <lineage>
        <taxon>Eukaryota</taxon>
        <taxon>Fungi</taxon>
        <taxon>Dikarya</taxon>
        <taxon>Ascomycota</taxon>
        <taxon>Pezizomycotina</taxon>
        <taxon>Dothideomycetes</taxon>
        <taxon>Pleosporomycetidae</taxon>
        <taxon>Pleosporales</taxon>
        <taxon>Sporormiaceae</taxon>
        <taxon>Westerdykella</taxon>
    </lineage>
</organism>
<proteinExistence type="predicted"/>
<feature type="region of interest" description="Disordered" evidence="1">
    <location>
        <begin position="1"/>
        <end position="25"/>
    </location>
</feature>
<keyword evidence="3" id="KW-1185">Reference proteome</keyword>
<evidence type="ECO:0000313" key="2">
    <source>
        <dbReference type="EMBL" id="KAF2274264.1"/>
    </source>
</evidence>
<accession>A0A6A6JDE9</accession>
<dbReference type="AlphaFoldDB" id="A0A6A6JDE9"/>
<evidence type="ECO:0000256" key="1">
    <source>
        <dbReference type="SAM" id="MobiDB-lite"/>
    </source>
</evidence>
<dbReference type="EMBL" id="ML986504">
    <property type="protein sequence ID" value="KAF2274264.1"/>
    <property type="molecule type" value="Genomic_DNA"/>
</dbReference>
<dbReference type="RefSeq" id="XP_033651803.1">
    <property type="nucleotide sequence ID" value="XM_033793132.1"/>
</dbReference>
<evidence type="ECO:0000313" key="3">
    <source>
        <dbReference type="Proteomes" id="UP000800097"/>
    </source>
</evidence>
<reference evidence="2" key="1">
    <citation type="journal article" date="2020" name="Stud. Mycol.">
        <title>101 Dothideomycetes genomes: a test case for predicting lifestyles and emergence of pathogens.</title>
        <authorList>
            <person name="Haridas S."/>
            <person name="Albert R."/>
            <person name="Binder M."/>
            <person name="Bloem J."/>
            <person name="Labutti K."/>
            <person name="Salamov A."/>
            <person name="Andreopoulos B."/>
            <person name="Baker S."/>
            <person name="Barry K."/>
            <person name="Bills G."/>
            <person name="Bluhm B."/>
            <person name="Cannon C."/>
            <person name="Castanera R."/>
            <person name="Culley D."/>
            <person name="Daum C."/>
            <person name="Ezra D."/>
            <person name="Gonzalez J."/>
            <person name="Henrissat B."/>
            <person name="Kuo A."/>
            <person name="Liang C."/>
            <person name="Lipzen A."/>
            <person name="Lutzoni F."/>
            <person name="Magnuson J."/>
            <person name="Mondo S."/>
            <person name="Nolan M."/>
            <person name="Ohm R."/>
            <person name="Pangilinan J."/>
            <person name="Park H.-J."/>
            <person name="Ramirez L."/>
            <person name="Alfaro M."/>
            <person name="Sun H."/>
            <person name="Tritt A."/>
            <person name="Yoshinaga Y."/>
            <person name="Zwiers L.-H."/>
            <person name="Turgeon B."/>
            <person name="Goodwin S."/>
            <person name="Spatafora J."/>
            <person name="Crous P."/>
            <person name="Grigoriev I."/>
        </authorList>
    </citation>
    <scope>NUCLEOTIDE SEQUENCE</scope>
    <source>
        <strain evidence="2">CBS 379.55</strain>
    </source>
</reference>
<gene>
    <name evidence="2" type="ORF">EI97DRAFT_132555</name>
</gene>
<dbReference type="OrthoDB" id="284473at2759"/>
<feature type="compositionally biased region" description="Polar residues" evidence="1">
    <location>
        <begin position="393"/>
        <end position="406"/>
    </location>
</feature>
<dbReference type="GeneID" id="54546307"/>
<feature type="compositionally biased region" description="Polar residues" evidence="1">
    <location>
        <begin position="118"/>
        <end position="135"/>
    </location>
</feature>
<feature type="compositionally biased region" description="Basic and acidic residues" evidence="1">
    <location>
        <begin position="438"/>
        <end position="447"/>
    </location>
</feature>